<dbReference type="EMBL" id="LSNG01000045">
    <property type="protein sequence ID" value="KXN75216.1"/>
    <property type="molecule type" value="Genomic_DNA"/>
</dbReference>
<evidence type="ECO:0000259" key="1">
    <source>
        <dbReference type="Pfam" id="PF18813"/>
    </source>
</evidence>
<dbReference type="AlphaFoldDB" id="A0A9X0J574"/>
<organism evidence="2 3">
    <name type="scientific">Lactobacillus johnsonii</name>
    <dbReference type="NCBI Taxonomy" id="33959"/>
    <lineage>
        <taxon>Bacteria</taxon>
        <taxon>Bacillati</taxon>
        <taxon>Bacillota</taxon>
        <taxon>Bacilli</taxon>
        <taxon>Lactobacillales</taxon>
        <taxon>Lactobacillaceae</taxon>
        <taxon>Lactobacillus</taxon>
    </lineage>
</organism>
<sequence>MNKFKYINADLPISIKNRQTYKLANQKEINEINTYSSILKNIAEFYEENFDGNKIDYVYKDNNDIKILPVKYKRENFPHLTGINFVQKNATEKFEILKNGNNTTPLIIERGEFYFQ</sequence>
<dbReference type="InterPro" id="IPR041420">
    <property type="entry name" value="PBECR4"/>
</dbReference>
<evidence type="ECO:0000313" key="2">
    <source>
        <dbReference type="EMBL" id="KXN75216.1"/>
    </source>
</evidence>
<reference evidence="2 3" key="1">
    <citation type="submission" date="2016-02" db="EMBL/GenBank/DDBJ databases">
        <title>Complete Genome Sequences of Lactobacillus johnsonii Strain W1.</title>
        <authorList>
            <person name="Sun Y."/>
            <person name="Wu X."/>
        </authorList>
    </citation>
    <scope>NUCLEOTIDE SEQUENCE [LARGE SCALE GENOMIC DNA]</scope>
    <source>
        <strain evidence="2 3">W1</strain>
    </source>
</reference>
<comment type="caution">
    <text evidence="2">The sequence shown here is derived from an EMBL/GenBank/DDBJ whole genome shotgun (WGS) entry which is preliminary data.</text>
</comment>
<feature type="domain" description="Phage-Barnase-EndoU-ColicinE5/D-RelE like nuclease 4" evidence="1">
    <location>
        <begin position="38"/>
        <end position="104"/>
    </location>
</feature>
<dbReference type="Pfam" id="PF18813">
    <property type="entry name" value="PBECR4"/>
    <property type="match status" value="1"/>
</dbReference>
<accession>A0A9X0J574</accession>
<proteinExistence type="predicted"/>
<dbReference type="Proteomes" id="UP000070346">
    <property type="component" value="Unassembled WGS sequence"/>
</dbReference>
<name>A0A9X0J574_LACJH</name>
<dbReference type="OrthoDB" id="9803716at2"/>
<gene>
    <name evidence="2" type="ORF">AYJ53_02710</name>
</gene>
<evidence type="ECO:0000313" key="3">
    <source>
        <dbReference type="Proteomes" id="UP000070346"/>
    </source>
</evidence>
<dbReference type="RefSeq" id="WP_061400927.1">
    <property type="nucleotide sequence ID" value="NZ_LSNG01000045.1"/>
</dbReference>
<protein>
    <recommendedName>
        <fullName evidence="1">Phage-Barnase-EndoU-ColicinE5/D-RelE like nuclease 4 domain-containing protein</fullName>
    </recommendedName>
</protein>